<dbReference type="EC" id="2.7.7.75" evidence="2"/>
<comment type="catalytic activity">
    <reaction evidence="3">
        <text>adenylyl-molybdopterin + molybdate = Mo-molybdopterin + AMP + H(+)</text>
        <dbReference type="Rhea" id="RHEA:35047"/>
        <dbReference type="ChEBI" id="CHEBI:15378"/>
        <dbReference type="ChEBI" id="CHEBI:36264"/>
        <dbReference type="ChEBI" id="CHEBI:62727"/>
        <dbReference type="ChEBI" id="CHEBI:71302"/>
        <dbReference type="ChEBI" id="CHEBI:456215"/>
    </reaction>
</comment>
<evidence type="ECO:0000256" key="3">
    <source>
        <dbReference type="RuleBase" id="RU365090"/>
    </source>
</evidence>
<dbReference type="SUPFAM" id="SSF63882">
    <property type="entry name" value="MoeA N-terminal region -like"/>
    <property type="match status" value="1"/>
</dbReference>
<keyword evidence="3" id="KW-0460">Magnesium</keyword>
<evidence type="ECO:0000256" key="1">
    <source>
        <dbReference type="ARBA" id="ARBA00008339"/>
    </source>
</evidence>
<name>A0AAN7TAQ5_9PEZI</name>
<dbReference type="InterPro" id="IPR036425">
    <property type="entry name" value="MoaB/Mog-like_dom_sf"/>
</dbReference>
<protein>
    <recommendedName>
        <fullName evidence="2">molybdopterin adenylyltransferase</fullName>
        <ecNumber evidence="2">2.7.7.75</ecNumber>
    </recommendedName>
</protein>
<dbReference type="PANTHER" id="PTHR10192:SF30">
    <property type="entry name" value="MOLYBDOPTERIN ADENYLYLTRANSFERASE"/>
    <property type="match status" value="1"/>
</dbReference>
<evidence type="ECO:0000313" key="6">
    <source>
        <dbReference type="EMBL" id="KAK5109163.1"/>
    </source>
</evidence>
<dbReference type="PANTHER" id="PTHR10192">
    <property type="entry name" value="MOLYBDOPTERIN BIOSYNTHESIS PROTEIN"/>
    <property type="match status" value="1"/>
</dbReference>
<evidence type="ECO:0000256" key="4">
    <source>
        <dbReference type="SAM" id="MobiDB-lite"/>
    </source>
</evidence>
<feature type="region of interest" description="Disordered" evidence="4">
    <location>
        <begin position="325"/>
        <end position="347"/>
    </location>
</feature>
<feature type="domain" description="MoaB/Mog" evidence="5">
    <location>
        <begin position="202"/>
        <end position="383"/>
    </location>
</feature>
<comment type="similarity">
    <text evidence="1">In the C-terminal section; belongs to the MoeA family.</text>
</comment>
<dbReference type="GO" id="GO:0006777">
    <property type="term" value="P:Mo-molybdopterin cofactor biosynthetic process"/>
    <property type="evidence" value="ECO:0007669"/>
    <property type="project" value="UniProtKB-UniRule"/>
</dbReference>
<sequence>MITTFDEARKIIHALASERAIVFAHDEEIIPLDRAVGRTIRSNIHSPLSTPTFDSATVDGYAVIASQTSHASPGTPVRLRCMGVFRPGDRPIDVDDRIIANYVTCVELHTGAPFPIVKSTQRPYDAIVLRDHATILEEGGTGRLIEIVRPPLTSWHKRIAGSDFRQNEIILPRGTSVVPKHIMALASVGIRQISVNKLVQIAIVAVGSELTTTPIHNQALKYQIPDADGPYLTAALREMGEQATYWGVLPSHPGVVSAFLRDKLRNENVDIIITTGDVSRGANSCLAAALAQVGAEIHVQGIAMQPGETAILASLTDATFNALQPSHSPAEPSYAPDLTSIQPSPVAKPGNIGRRPPIIFAIPGSPVAAACCFRFLITPYIRILVGMQPEQEILARVALMRSNLNTSITPSTARHLNLPRSLTLTNNNFNTPTNNPPTATAAAFLTPEAAEMVVQGSQHYDLFRHAVLRSQHDGVFVEVGWERSVAKASPFTDSNCWLHVRREQDGVRAGETGKVYPFCPLKS</sequence>
<dbReference type="Gene3D" id="3.90.105.10">
    <property type="entry name" value="Molybdopterin biosynthesis moea protein, domain 2"/>
    <property type="match status" value="1"/>
</dbReference>
<comment type="pathway">
    <text evidence="3">Cofactor biosynthesis; molybdopterin biosynthesis.</text>
</comment>
<dbReference type="InterPro" id="IPR038987">
    <property type="entry name" value="MoeA-like"/>
</dbReference>
<evidence type="ECO:0000313" key="7">
    <source>
        <dbReference type="Proteomes" id="UP001310890"/>
    </source>
</evidence>
<evidence type="ECO:0000256" key="2">
    <source>
        <dbReference type="ARBA" id="ARBA00012509"/>
    </source>
</evidence>
<comment type="similarity">
    <text evidence="3">Belongs to the MoeA family.</text>
</comment>
<proteinExistence type="inferred from homology"/>
<dbReference type="SUPFAM" id="SSF53218">
    <property type="entry name" value="Molybdenum cofactor biosynthesis proteins"/>
    <property type="match status" value="1"/>
</dbReference>
<dbReference type="GO" id="GO:0061598">
    <property type="term" value="F:molybdopterin adenylyltransferase activity"/>
    <property type="evidence" value="ECO:0007669"/>
    <property type="project" value="UniProtKB-UniRule"/>
</dbReference>
<comment type="catalytic activity">
    <reaction evidence="3">
        <text>molybdopterin + ATP + H(+) = adenylyl-molybdopterin + diphosphate</text>
        <dbReference type="Rhea" id="RHEA:31331"/>
        <dbReference type="ChEBI" id="CHEBI:15378"/>
        <dbReference type="ChEBI" id="CHEBI:30616"/>
        <dbReference type="ChEBI" id="CHEBI:33019"/>
        <dbReference type="ChEBI" id="CHEBI:58698"/>
        <dbReference type="ChEBI" id="CHEBI:62727"/>
    </reaction>
</comment>
<accession>A0AAN7TAQ5</accession>
<dbReference type="EMBL" id="JAVRRL010000069">
    <property type="protein sequence ID" value="KAK5109163.1"/>
    <property type="molecule type" value="Genomic_DNA"/>
</dbReference>
<dbReference type="GO" id="GO:0005524">
    <property type="term" value="F:ATP binding"/>
    <property type="evidence" value="ECO:0007669"/>
    <property type="project" value="UniProtKB-UniRule"/>
</dbReference>
<keyword evidence="3" id="KW-0808">Transferase</keyword>
<comment type="caution">
    <text evidence="6">The sequence shown here is derived from an EMBL/GenBank/DDBJ whole genome shotgun (WGS) entry which is preliminary data.</text>
</comment>
<dbReference type="Proteomes" id="UP001310890">
    <property type="component" value="Unassembled WGS sequence"/>
</dbReference>
<dbReference type="InterPro" id="IPR036135">
    <property type="entry name" value="MoeA_linker/N_sf"/>
</dbReference>
<dbReference type="SMART" id="SM00852">
    <property type="entry name" value="MoCF_biosynth"/>
    <property type="match status" value="1"/>
</dbReference>
<keyword evidence="3" id="KW-0501">Molybdenum cofactor biosynthesis</keyword>
<dbReference type="AlphaFoldDB" id="A0AAN7TAQ5"/>
<reference evidence="6" key="1">
    <citation type="submission" date="2023-08" db="EMBL/GenBank/DDBJ databases">
        <title>Black Yeasts Isolated from many extreme environments.</title>
        <authorList>
            <person name="Coleine C."/>
            <person name="Stajich J.E."/>
            <person name="Selbmann L."/>
        </authorList>
    </citation>
    <scope>NUCLEOTIDE SEQUENCE</scope>
    <source>
        <strain evidence="6">CCFEE 5401</strain>
    </source>
</reference>
<dbReference type="GO" id="GO:0005829">
    <property type="term" value="C:cytosol"/>
    <property type="evidence" value="ECO:0007669"/>
    <property type="project" value="TreeGrafter"/>
</dbReference>
<comment type="cofactor">
    <cofactor evidence="3">
        <name>Mg(2+)</name>
        <dbReference type="ChEBI" id="CHEBI:18420"/>
    </cofactor>
</comment>
<dbReference type="Pfam" id="PF00994">
    <property type="entry name" value="MoCF_biosynth"/>
    <property type="match status" value="1"/>
</dbReference>
<organism evidence="6 7">
    <name type="scientific">Meristemomyces frigidus</name>
    <dbReference type="NCBI Taxonomy" id="1508187"/>
    <lineage>
        <taxon>Eukaryota</taxon>
        <taxon>Fungi</taxon>
        <taxon>Dikarya</taxon>
        <taxon>Ascomycota</taxon>
        <taxon>Pezizomycotina</taxon>
        <taxon>Dothideomycetes</taxon>
        <taxon>Dothideomycetidae</taxon>
        <taxon>Mycosphaerellales</taxon>
        <taxon>Teratosphaeriaceae</taxon>
        <taxon>Meristemomyces</taxon>
    </lineage>
</organism>
<gene>
    <name evidence="6" type="ORF">LTR62_007248</name>
</gene>
<dbReference type="GO" id="GO:0061599">
    <property type="term" value="F:molybdopterin molybdotransferase activity"/>
    <property type="evidence" value="ECO:0007669"/>
    <property type="project" value="UniProtKB-UniRule"/>
</dbReference>
<dbReference type="InterPro" id="IPR001453">
    <property type="entry name" value="MoaB/Mog_dom"/>
</dbReference>
<dbReference type="Gene3D" id="3.40.980.10">
    <property type="entry name" value="MoaB/Mog-like domain"/>
    <property type="match status" value="1"/>
</dbReference>
<dbReference type="GO" id="GO:0046872">
    <property type="term" value="F:metal ion binding"/>
    <property type="evidence" value="ECO:0007669"/>
    <property type="project" value="UniProtKB-UniRule"/>
</dbReference>
<evidence type="ECO:0000259" key="5">
    <source>
        <dbReference type="SMART" id="SM00852"/>
    </source>
</evidence>
<dbReference type="InterPro" id="IPR005110">
    <property type="entry name" value="MoeA_linker/N"/>
</dbReference>
<dbReference type="Pfam" id="PF03453">
    <property type="entry name" value="MoeA_N"/>
    <property type="match status" value="1"/>
</dbReference>
<keyword evidence="3" id="KW-0479">Metal-binding</keyword>
<keyword evidence="3" id="KW-0500">Molybdenum</keyword>
<dbReference type="Gene3D" id="2.170.190.11">
    <property type="entry name" value="Molybdopterin biosynthesis moea protein, domain 3"/>
    <property type="match status" value="1"/>
</dbReference>
<comment type="function">
    <text evidence="3">Catalyzes two steps in the biosynthesis of the molybdenum cofactor. In the first step, molybdopterin is adenylated. Subsequently, molybdate is inserted into adenylated molybdopterin and AMP is released.</text>
</comment>